<keyword evidence="1" id="KW-0472">Membrane</keyword>
<dbReference type="EMBL" id="WKPJ01000005">
    <property type="protein sequence ID" value="MSA88830.1"/>
    <property type="molecule type" value="Genomic_DNA"/>
</dbReference>
<gene>
    <name evidence="3" type="ORF">GKD88_04510</name>
    <name evidence="2" type="ORF">GKE08_05780</name>
</gene>
<dbReference type="AlphaFoldDB" id="A0A6N7S5C0"/>
<accession>A0A6N7S5C0</accession>
<evidence type="ECO:0000313" key="3">
    <source>
        <dbReference type="EMBL" id="MSC32377.1"/>
    </source>
</evidence>
<dbReference type="Proteomes" id="UP000433575">
    <property type="component" value="Unassembled WGS sequence"/>
</dbReference>
<dbReference type="Proteomes" id="UP000480929">
    <property type="component" value="Unassembled WGS sequence"/>
</dbReference>
<keyword evidence="5" id="KW-1185">Reference proteome</keyword>
<sequence length="87" mass="10368">MKTRNRSLILDLVYWLAIALYAWSAWYTQFYVVSQTSWLYLAFLRWMTLTYFHDLFNFSLFLLMILCGLKSLHVLLSGIQGGTHHEE</sequence>
<name>A0A6N7S5C0_9FIRM</name>
<reference evidence="4 5" key="1">
    <citation type="journal article" date="2019" name="Nat. Med.">
        <title>A library of human gut bacterial isolates paired with longitudinal multiomics data enables mechanistic microbiome research.</title>
        <authorList>
            <person name="Poyet M."/>
            <person name="Groussin M."/>
            <person name="Gibbons S.M."/>
            <person name="Avila-Pacheco J."/>
            <person name="Jiang X."/>
            <person name="Kearney S.M."/>
            <person name="Perrotta A.R."/>
            <person name="Berdy B."/>
            <person name="Zhao S."/>
            <person name="Lieberman T.D."/>
            <person name="Swanson P.K."/>
            <person name="Smith M."/>
            <person name="Roesemann S."/>
            <person name="Alexander J.E."/>
            <person name="Rich S.A."/>
            <person name="Livny J."/>
            <person name="Vlamakis H."/>
            <person name="Clish C."/>
            <person name="Bullock K."/>
            <person name="Deik A."/>
            <person name="Scott J."/>
            <person name="Pierce K.A."/>
            <person name="Xavier R.J."/>
            <person name="Alm E.J."/>
        </authorList>
    </citation>
    <scope>NUCLEOTIDE SEQUENCE [LARGE SCALE GENOMIC DNA]</scope>
    <source>
        <strain evidence="2 4">BIOML-A4</strain>
        <strain evidence="3 5">BIOML-A5</strain>
    </source>
</reference>
<protein>
    <submittedName>
        <fullName evidence="2">Uncharacterized protein</fullName>
    </submittedName>
</protein>
<keyword evidence="1" id="KW-1133">Transmembrane helix</keyword>
<dbReference type="RefSeq" id="WP_154238272.1">
    <property type="nucleotide sequence ID" value="NZ_CALJPI010000039.1"/>
</dbReference>
<evidence type="ECO:0000313" key="5">
    <source>
        <dbReference type="Proteomes" id="UP000480929"/>
    </source>
</evidence>
<evidence type="ECO:0000313" key="4">
    <source>
        <dbReference type="Proteomes" id="UP000433575"/>
    </source>
</evidence>
<feature type="transmembrane region" description="Helical" evidence="1">
    <location>
        <begin position="51"/>
        <end position="69"/>
    </location>
</feature>
<keyword evidence="1" id="KW-0812">Transmembrane</keyword>
<organism evidence="2 4">
    <name type="scientific">Holdemania massiliensis</name>
    <dbReference type="NCBI Taxonomy" id="1468449"/>
    <lineage>
        <taxon>Bacteria</taxon>
        <taxon>Bacillati</taxon>
        <taxon>Bacillota</taxon>
        <taxon>Erysipelotrichia</taxon>
        <taxon>Erysipelotrichales</taxon>
        <taxon>Erysipelotrichaceae</taxon>
        <taxon>Holdemania</taxon>
    </lineage>
</organism>
<proteinExistence type="predicted"/>
<evidence type="ECO:0000313" key="2">
    <source>
        <dbReference type="EMBL" id="MSA88830.1"/>
    </source>
</evidence>
<dbReference type="OrthoDB" id="9894148at2"/>
<feature type="transmembrane region" description="Helical" evidence="1">
    <location>
        <begin position="12"/>
        <end position="31"/>
    </location>
</feature>
<comment type="caution">
    <text evidence="2">The sequence shown here is derived from an EMBL/GenBank/DDBJ whole genome shotgun (WGS) entry which is preliminary data.</text>
</comment>
<evidence type="ECO:0000256" key="1">
    <source>
        <dbReference type="SAM" id="Phobius"/>
    </source>
</evidence>
<dbReference type="EMBL" id="WKPI01000004">
    <property type="protein sequence ID" value="MSC32377.1"/>
    <property type="molecule type" value="Genomic_DNA"/>
</dbReference>